<dbReference type="InterPro" id="IPR014967">
    <property type="entry name" value="Uncharacterised_YugN-like"/>
</dbReference>
<dbReference type="Gene3D" id="3.30.310.100">
    <property type="entry name" value="YugN-like"/>
    <property type="match status" value="1"/>
</dbReference>
<sequence>MIEIPSNLEGKHFSLYRLEDKLKPRGYTIGSNWEYDHGYFDYLIDDRVGYQFLRIPFRAIDGQLDSLGTTVEIGRPLLLSHKYQRGLDEEADTGLLSGMTNQFQEPVDKDASFPKEYIDLGKSLVQELEDLFL</sequence>
<dbReference type="SUPFAM" id="SSF160755">
    <property type="entry name" value="YugN-like"/>
    <property type="match status" value="1"/>
</dbReference>
<dbReference type="EMBL" id="OAOP01000011">
    <property type="protein sequence ID" value="SNX75187.1"/>
    <property type="molecule type" value="Genomic_DNA"/>
</dbReference>
<dbReference type="OrthoDB" id="2988890at2"/>
<name>A0A285D5U3_9BACI</name>
<dbReference type="InterPro" id="IPR036491">
    <property type="entry name" value="YugN-like_sf"/>
</dbReference>
<dbReference type="Pfam" id="PF08868">
    <property type="entry name" value="YugN"/>
    <property type="match status" value="1"/>
</dbReference>
<dbReference type="AlphaFoldDB" id="A0A285D5U3"/>
<dbReference type="RefSeq" id="WP_097160328.1">
    <property type="nucleotide sequence ID" value="NZ_JBEPMQ010000014.1"/>
</dbReference>
<evidence type="ECO:0000313" key="2">
    <source>
        <dbReference type="Proteomes" id="UP000219546"/>
    </source>
</evidence>
<protein>
    <submittedName>
        <fullName evidence="1">YugN-like protein</fullName>
    </submittedName>
</protein>
<dbReference type="Proteomes" id="UP000219546">
    <property type="component" value="Unassembled WGS sequence"/>
</dbReference>
<proteinExistence type="predicted"/>
<reference evidence="1 2" key="1">
    <citation type="submission" date="2017-08" db="EMBL/GenBank/DDBJ databases">
        <authorList>
            <person name="de Groot N.N."/>
        </authorList>
    </citation>
    <scope>NUCLEOTIDE SEQUENCE [LARGE SCALE GENOMIC DNA]</scope>
    <source>
        <strain evidence="1 2">JC228</strain>
    </source>
</reference>
<evidence type="ECO:0000313" key="1">
    <source>
        <dbReference type="EMBL" id="SNX75187.1"/>
    </source>
</evidence>
<gene>
    <name evidence="1" type="ORF">SAMN05877753_11158</name>
</gene>
<organism evidence="1 2">
    <name type="scientific">Bacillus oleivorans</name>
    <dbReference type="NCBI Taxonomy" id="1448271"/>
    <lineage>
        <taxon>Bacteria</taxon>
        <taxon>Bacillati</taxon>
        <taxon>Bacillota</taxon>
        <taxon>Bacilli</taxon>
        <taxon>Bacillales</taxon>
        <taxon>Bacillaceae</taxon>
        <taxon>Bacillus</taxon>
    </lineage>
</organism>
<accession>A0A285D5U3</accession>
<keyword evidence="2" id="KW-1185">Reference proteome</keyword>